<evidence type="ECO:0000256" key="1">
    <source>
        <dbReference type="SAM" id="MobiDB-lite"/>
    </source>
</evidence>
<evidence type="ECO:0008006" key="4">
    <source>
        <dbReference type="Google" id="ProtNLM"/>
    </source>
</evidence>
<organism evidence="2 3">
    <name type="scientific">Monascus purpureus</name>
    <name type="common">Red mold</name>
    <name type="synonym">Monascus anka</name>
    <dbReference type="NCBI Taxonomy" id="5098"/>
    <lineage>
        <taxon>Eukaryota</taxon>
        <taxon>Fungi</taxon>
        <taxon>Dikarya</taxon>
        <taxon>Ascomycota</taxon>
        <taxon>Pezizomycotina</taxon>
        <taxon>Eurotiomycetes</taxon>
        <taxon>Eurotiomycetidae</taxon>
        <taxon>Eurotiales</taxon>
        <taxon>Aspergillaceae</taxon>
        <taxon>Monascus</taxon>
    </lineage>
</organism>
<dbReference type="GO" id="GO:0038203">
    <property type="term" value="P:TORC2 signaling"/>
    <property type="evidence" value="ECO:0007669"/>
    <property type="project" value="TreeGrafter"/>
</dbReference>
<proteinExistence type="predicted"/>
<name>A0A507R3R7_MONPU</name>
<feature type="region of interest" description="Disordered" evidence="1">
    <location>
        <begin position="22"/>
        <end position="180"/>
    </location>
</feature>
<keyword evidence="3" id="KW-1185">Reference proteome</keyword>
<dbReference type="EMBL" id="VIFY01000010">
    <property type="protein sequence ID" value="TQB76400.1"/>
    <property type="molecule type" value="Genomic_DNA"/>
</dbReference>
<feature type="compositionally biased region" description="Polar residues" evidence="1">
    <location>
        <begin position="440"/>
        <end position="462"/>
    </location>
</feature>
<dbReference type="InterPro" id="IPR013745">
    <property type="entry name" value="Bit61/PRR5"/>
</dbReference>
<dbReference type="Proteomes" id="UP000319663">
    <property type="component" value="Unassembled WGS sequence"/>
</dbReference>
<dbReference type="AlphaFoldDB" id="A0A507R3R7"/>
<feature type="compositionally biased region" description="Low complexity" evidence="1">
    <location>
        <begin position="381"/>
        <end position="396"/>
    </location>
</feature>
<feature type="region of interest" description="Disordered" evidence="1">
    <location>
        <begin position="725"/>
        <end position="746"/>
    </location>
</feature>
<feature type="compositionally biased region" description="Basic and acidic residues" evidence="1">
    <location>
        <begin position="405"/>
        <end position="415"/>
    </location>
</feature>
<feature type="compositionally biased region" description="Polar residues" evidence="1">
    <location>
        <begin position="241"/>
        <end position="272"/>
    </location>
</feature>
<protein>
    <recommendedName>
        <fullName evidence="4">Target of rapamycin complex 2 subunit bit61</fullName>
    </recommendedName>
</protein>
<feature type="compositionally biased region" description="Polar residues" evidence="1">
    <location>
        <begin position="367"/>
        <end position="380"/>
    </location>
</feature>
<accession>A0A507R3R7</accession>
<feature type="compositionally biased region" description="Polar residues" evidence="1">
    <location>
        <begin position="917"/>
        <end position="928"/>
    </location>
</feature>
<feature type="region of interest" description="Disordered" evidence="1">
    <location>
        <begin position="882"/>
        <end position="928"/>
    </location>
</feature>
<comment type="caution">
    <text evidence="2">The sequence shown here is derived from an EMBL/GenBank/DDBJ whole genome shotgun (WGS) entry which is preliminary data.</text>
</comment>
<feature type="compositionally biased region" description="Basic residues" evidence="1">
    <location>
        <begin position="416"/>
        <end position="429"/>
    </location>
</feature>
<feature type="region of interest" description="Disordered" evidence="1">
    <location>
        <begin position="762"/>
        <end position="814"/>
    </location>
</feature>
<gene>
    <name evidence="2" type="ORF">MPDQ_000223</name>
</gene>
<dbReference type="PANTHER" id="PTHR32428:SF2">
    <property type="entry name" value="TARGET OF RAPAMYCIN COMPLEX 2 SUBUNIT BIT61-RELATED"/>
    <property type="match status" value="1"/>
</dbReference>
<feature type="compositionally biased region" description="Basic and acidic residues" evidence="1">
    <location>
        <begin position="343"/>
        <end position="353"/>
    </location>
</feature>
<dbReference type="STRING" id="5098.A0A507R3R7"/>
<feature type="compositionally biased region" description="Low complexity" evidence="1">
    <location>
        <begin position="117"/>
        <end position="138"/>
    </location>
</feature>
<dbReference type="GO" id="GO:0031932">
    <property type="term" value="C:TORC2 complex"/>
    <property type="evidence" value="ECO:0007669"/>
    <property type="project" value="TreeGrafter"/>
</dbReference>
<feature type="compositionally biased region" description="Basic residues" evidence="1">
    <location>
        <begin position="332"/>
        <end position="342"/>
    </location>
</feature>
<evidence type="ECO:0000313" key="3">
    <source>
        <dbReference type="Proteomes" id="UP000319663"/>
    </source>
</evidence>
<reference evidence="2 3" key="1">
    <citation type="submission" date="2019-06" db="EMBL/GenBank/DDBJ databases">
        <title>Wine fermentation using esterase from Monascus purpureus.</title>
        <authorList>
            <person name="Geng C."/>
            <person name="Zhang Y."/>
        </authorList>
    </citation>
    <scope>NUCLEOTIDE SEQUENCE [LARGE SCALE GENOMIC DNA]</scope>
    <source>
        <strain evidence="2">HQ1</strain>
    </source>
</reference>
<dbReference type="Pfam" id="PF08539">
    <property type="entry name" value="HbrB"/>
    <property type="match status" value="1"/>
</dbReference>
<dbReference type="PANTHER" id="PTHR32428">
    <property type="entry name" value="TARGET OF RAPAMYCIN COMPLEX 2 SUBUNIT BIT61-RELATED"/>
    <property type="match status" value="1"/>
</dbReference>
<feature type="compositionally biased region" description="Low complexity" evidence="1">
    <location>
        <begin position="725"/>
        <end position="734"/>
    </location>
</feature>
<feature type="region of interest" description="Disordered" evidence="1">
    <location>
        <begin position="198"/>
        <end position="462"/>
    </location>
</feature>
<feature type="compositionally biased region" description="Basic and acidic residues" evidence="1">
    <location>
        <begin position="317"/>
        <end position="331"/>
    </location>
</feature>
<dbReference type="OrthoDB" id="2290221at2759"/>
<evidence type="ECO:0000313" key="2">
    <source>
        <dbReference type="EMBL" id="TQB76400.1"/>
    </source>
</evidence>
<feature type="compositionally biased region" description="Low complexity" evidence="1">
    <location>
        <begin position="198"/>
        <end position="220"/>
    </location>
</feature>
<feature type="compositionally biased region" description="Polar residues" evidence="1">
    <location>
        <begin position="781"/>
        <end position="800"/>
    </location>
</feature>
<feature type="compositionally biased region" description="Low complexity" evidence="1">
    <location>
        <begin position="765"/>
        <end position="780"/>
    </location>
</feature>
<sequence length="928" mass="98986">MDPLQTRRDGLSTAALSAELSFTVSPTSHTHPHSFEEDADGDDDLGSSGSDASSVTSNVTAISAFQIPADDHSHPRRGSGSGSTSPHSRHPQPQHRPQSPAKSRPYPQPPPRTSSFAVSNTISSTAATASAVRPAAPSMPQNDPPSIRLVSGRPGQPDLHKHRSRHHSQGFFEPSLPTASYSDKTLSAVNTLSASRIAAQTAMQHQQSSSSSSTAMQQQQKRPPHIIPYSQEDASKGRKGSTGSPSPPRNQVVTSPILGSNVPGQQPHSGNSGFVGGHSLVATTAANAAFPRSPGLQHPGMSNTEVHHQHPQHHHHVPAEREHKPKGEKSKMKLFSKPRHIGISRDKDLKDKALPSPNKMGSGLSRMVSSSATSLADTPPSNNSSSMYNLSNASSNTVIAADRQTTGEKEKDKDKAHKHHFLSRQKLNLKLKSDDHYNLPLSSASSNSRPADPNAPQSLYSFTPSSPVTASTAFGRSVSGLDLLHGLREKKKEEKALAESEQLEWLANSGGNASAPAGFYAPSSLGTSGGILADAVLKETLQGFGLNNMTPEDVWDFLKAKLLVIFDGEDVRIAIEDLNKLVSIHIQLCVQRHAPIAIVDDLRELLVTGFSSLDHALNGIPDDKLVPHLVQIWMLVFGTILPFIQVVFLPLDLEFKGCGSVMSVREAHEFWSALQESSPPLDVREIVLIAFRDTVILTRFESLKATFSRLSLDSINASLNSASVTTKSSSSNASGGRPGTAASLDAGASSFSSQSSTLFNMGVGSYSSDSPSDTRSRAASNTSSNPDQLLFQSVSPSAQRPTIIHRGGQTPDSSHLITETVGRMLQCVSVLASVQTGDEAQEKIELLSKALKHNWLGRARTGRDRRGFVGAKIRLPASSARGDLDAASERSGTISSRDRNIHGNGNTGSDGVKGWNDVQNGSPEISVS</sequence>